<keyword evidence="2" id="KW-0315">Glutamine amidotransferase</keyword>
<dbReference type="Pfam" id="PF00117">
    <property type="entry name" value="GATase"/>
    <property type="match status" value="1"/>
</dbReference>
<evidence type="ECO:0000259" key="1">
    <source>
        <dbReference type="Pfam" id="PF00117"/>
    </source>
</evidence>
<dbReference type="InterPro" id="IPR044992">
    <property type="entry name" value="ChyE-like"/>
</dbReference>
<dbReference type="CDD" id="cd01741">
    <property type="entry name" value="GATase1_1"/>
    <property type="match status" value="1"/>
</dbReference>
<name>A0A6I3KLW7_9HYPH</name>
<dbReference type="Gene3D" id="3.40.50.880">
    <property type="match status" value="1"/>
</dbReference>
<dbReference type="InterPro" id="IPR017926">
    <property type="entry name" value="GATASE"/>
</dbReference>
<dbReference type="PANTHER" id="PTHR42695:SF5">
    <property type="entry name" value="GLUTAMINE AMIDOTRANSFERASE YLR126C-RELATED"/>
    <property type="match status" value="1"/>
</dbReference>
<dbReference type="Proteomes" id="UP000440694">
    <property type="component" value="Unassembled WGS sequence"/>
</dbReference>
<feature type="domain" description="Glutamine amidotransferase" evidence="1">
    <location>
        <begin position="28"/>
        <end position="182"/>
    </location>
</feature>
<proteinExistence type="predicted"/>
<evidence type="ECO:0000313" key="2">
    <source>
        <dbReference type="EMBL" id="MTD95419.1"/>
    </source>
</evidence>
<dbReference type="GO" id="GO:0005829">
    <property type="term" value="C:cytosol"/>
    <property type="evidence" value="ECO:0007669"/>
    <property type="project" value="TreeGrafter"/>
</dbReference>
<organism evidence="2 3">
    <name type="scientific">Hyphomicrobium album</name>
    <dbReference type="NCBI Taxonomy" id="2665159"/>
    <lineage>
        <taxon>Bacteria</taxon>
        <taxon>Pseudomonadati</taxon>
        <taxon>Pseudomonadota</taxon>
        <taxon>Alphaproteobacteria</taxon>
        <taxon>Hyphomicrobiales</taxon>
        <taxon>Hyphomicrobiaceae</taxon>
        <taxon>Hyphomicrobium</taxon>
    </lineage>
</organism>
<comment type="caution">
    <text evidence="2">The sequence shown here is derived from an EMBL/GenBank/DDBJ whole genome shotgun (WGS) entry which is preliminary data.</text>
</comment>
<dbReference type="PANTHER" id="PTHR42695">
    <property type="entry name" value="GLUTAMINE AMIDOTRANSFERASE YLR126C-RELATED"/>
    <property type="match status" value="1"/>
</dbReference>
<dbReference type="PROSITE" id="PS51273">
    <property type="entry name" value="GATASE_TYPE_1"/>
    <property type="match status" value="1"/>
</dbReference>
<evidence type="ECO:0000313" key="3">
    <source>
        <dbReference type="Proteomes" id="UP000440694"/>
    </source>
</evidence>
<dbReference type="EMBL" id="WMBQ01000002">
    <property type="protein sequence ID" value="MTD95419.1"/>
    <property type="molecule type" value="Genomic_DNA"/>
</dbReference>
<reference evidence="2 3" key="1">
    <citation type="submission" date="2019-11" db="EMBL/GenBank/DDBJ databases">
        <title>Identification of a novel strain.</title>
        <authorList>
            <person name="Xu Q."/>
            <person name="Wang G."/>
        </authorList>
    </citation>
    <scope>NUCLEOTIDE SEQUENCE [LARGE SCALE GENOMIC DNA]</scope>
    <source>
        <strain evidence="3">xq</strain>
    </source>
</reference>
<dbReference type="SUPFAM" id="SSF52317">
    <property type="entry name" value="Class I glutamine amidotransferase-like"/>
    <property type="match status" value="1"/>
</dbReference>
<sequence length="239" mass="25954">MPRVAIFQHATNCHAGTLFGHLAADGIVPTIVRLDRGDPIPDLNRFNILMVMGGPMDVWQEDLHPWLKDEKAAIRTWVAENDKPFLGVCLGHQLLADALGGKVGPATVGEFNLLDIALSEEGRRHPLYAGFGESKRGVQWHGAEVKAMPDGGVLLASTSDCPIAAFAYGSSAFGLQYHVEATDQSIADWSVSGAEALRLHPPGYGGKLRKQVIEGFAELLGNSRRLYDNFMRIAVERIA</sequence>
<keyword evidence="3" id="KW-1185">Reference proteome</keyword>
<gene>
    <name evidence="2" type="ORF">GIW81_13855</name>
</gene>
<keyword evidence="2" id="KW-0808">Transferase</keyword>
<dbReference type="AlphaFoldDB" id="A0A6I3KLW7"/>
<accession>A0A6I3KLW7</accession>
<dbReference type="InterPro" id="IPR029062">
    <property type="entry name" value="Class_I_gatase-like"/>
</dbReference>
<dbReference type="RefSeq" id="WP_154739964.1">
    <property type="nucleotide sequence ID" value="NZ_WMBQ01000002.1"/>
</dbReference>
<dbReference type="GO" id="GO:0016740">
    <property type="term" value="F:transferase activity"/>
    <property type="evidence" value="ECO:0007669"/>
    <property type="project" value="UniProtKB-KW"/>
</dbReference>
<protein>
    <submittedName>
        <fullName evidence="2">Type 1 glutamine amidotransferase</fullName>
    </submittedName>
</protein>